<evidence type="ECO:0000256" key="1">
    <source>
        <dbReference type="SAM" id="MobiDB-lite"/>
    </source>
</evidence>
<feature type="region of interest" description="Disordered" evidence="1">
    <location>
        <begin position="24"/>
        <end position="117"/>
    </location>
</feature>
<feature type="compositionally biased region" description="Polar residues" evidence="1">
    <location>
        <begin position="45"/>
        <end position="54"/>
    </location>
</feature>
<proteinExistence type="predicted"/>
<gene>
    <name evidence="2" type="ORF">BD289DRAFT_478768</name>
</gene>
<name>A0A2T3AKZ6_9PEZI</name>
<feature type="compositionally biased region" description="Low complexity" evidence="1">
    <location>
        <begin position="78"/>
        <end position="89"/>
    </location>
</feature>
<dbReference type="STRING" id="2025994.A0A2T3AKZ6"/>
<dbReference type="AlphaFoldDB" id="A0A2T3AKZ6"/>
<feature type="compositionally biased region" description="Basic residues" evidence="1">
    <location>
        <begin position="90"/>
        <end position="100"/>
    </location>
</feature>
<keyword evidence="3" id="KW-1185">Reference proteome</keyword>
<accession>A0A2T3AKZ6</accession>
<evidence type="ECO:0000313" key="2">
    <source>
        <dbReference type="EMBL" id="PSS02381.1"/>
    </source>
</evidence>
<organism evidence="2 3">
    <name type="scientific">Coniella lustricola</name>
    <dbReference type="NCBI Taxonomy" id="2025994"/>
    <lineage>
        <taxon>Eukaryota</taxon>
        <taxon>Fungi</taxon>
        <taxon>Dikarya</taxon>
        <taxon>Ascomycota</taxon>
        <taxon>Pezizomycotina</taxon>
        <taxon>Sordariomycetes</taxon>
        <taxon>Sordariomycetidae</taxon>
        <taxon>Diaporthales</taxon>
        <taxon>Schizoparmaceae</taxon>
        <taxon>Coniella</taxon>
    </lineage>
</organism>
<feature type="compositionally biased region" description="Gly residues" evidence="1">
    <location>
        <begin position="106"/>
        <end position="117"/>
    </location>
</feature>
<protein>
    <submittedName>
        <fullName evidence="2">Uncharacterized protein</fullName>
    </submittedName>
</protein>
<evidence type="ECO:0000313" key="3">
    <source>
        <dbReference type="Proteomes" id="UP000241462"/>
    </source>
</evidence>
<feature type="compositionally biased region" description="Low complexity" evidence="1">
    <location>
        <begin position="24"/>
        <end position="38"/>
    </location>
</feature>
<reference evidence="2 3" key="1">
    <citation type="journal article" date="2018" name="Mycol. Prog.">
        <title>Coniella lustricola, a new species from submerged detritus.</title>
        <authorList>
            <person name="Raudabaugh D.B."/>
            <person name="Iturriaga T."/>
            <person name="Carver A."/>
            <person name="Mondo S."/>
            <person name="Pangilinan J."/>
            <person name="Lipzen A."/>
            <person name="He G."/>
            <person name="Amirebrahimi M."/>
            <person name="Grigoriev I.V."/>
            <person name="Miller A.N."/>
        </authorList>
    </citation>
    <scope>NUCLEOTIDE SEQUENCE [LARGE SCALE GENOMIC DNA]</scope>
    <source>
        <strain evidence="2 3">B22-T-1</strain>
    </source>
</reference>
<feature type="compositionally biased region" description="Low complexity" evidence="1">
    <location>
        <begin position="55"/>
        <end position="69"/>
    </location>
</feature>
<dbReference type="EMBL" id="KZ678377">
    <property type="protein sequence ID" value="PSS02381.1"/>
    <property type="molecule type" value="Genomic_DNA"/>
</dbReference>
<dbReference type="OrthoDB" id="4188844at2759"/>
<sequence>MTDRYGHPRQSIFNRRHASAAASVSYSSTSTAHQTQHTPGLPGQAATTITTNPGADTSASARAAGVAYAQQHHHHHNTTATSSSSGSSNRRNHLTNHLTRRPQPVGGSGNGLGGVGGASAGGTGGGFIGGRSRGGGGGGGAGVLAGYDGVDGDEDAETLVVEDDDDGSIIVRNLRGEVELDEPPILAVEDPDEIVLDMRQENERERQKLAEAVKQHQSHHKTVPAQPEEFLEVLKASLRAKVAALTEDNWMYEKEEEPRIA</sequence>
<dbReference type="InParanoid" id="A0A2T3AKZ6"/>
<dbReference type="Proteomes" id="UP000241462">
    <property type="component" value="Unassembled WGS sequence"/>
</dbReference>